<dbReference type="InterPro" id="IPR007024">
    <property type="entry name" value="BLUF_domain"/>
</dbReference>
<dbReference type="RefSeq" id="WP_211874164.1">
    <property type="nucleotide sequence ID" value="NZ_JAAEDH010000009.1"/>
</dbReference>
<dbReference type="EMBL" id="JAAEDH010000009">
    <property type="protein sequence ID" value="MBR0655328.1"/>
    <property type="molecule type" value="Genomic_DNA"/>
</dbReference>
<protein>
    <submittedName>
        <fullName evidence="3">BLUF domain-containing protein</fullName>
    </submittedName>
</protein>
<dbReference type="Proteomes" id="UP001196068">
    <property type="component" value="Unassembled WGS sequence"/>
</dbReference>
<dbReference type="AlphaFoldDB" id="A0AAF1JYZ0"/>
<name>A0AAF1JYZ0_9PROT</name>
<feature type="domain" description="BLUF" evidence="2">
    <location>
        <begin position="4"/>
        <end position="99"/>
    </location>
</feature>
<sequence length="165" mass="18148">MATLHRLLYSSHCALDCEPDEVDAQVVSLVENAQQTNARHGITGALLFSSGMFVQALEGPLEAVEATFERICADMRHRDLRLIDFTIAETRAFGEWSMAAINPRGSLENLGADFEAMERMRMDQTNADAAIRIMRSMLTADTVRPHARPSADVSPQRLSGVRSAG</sequence>
<accession>A0AAF1JYZ0</accession>
<proteinExistence type="predicted"/>
<dbReference type="SMART" id="SM01034">
    <property type="entry name" value="BLUF"/>
    <property type="match status" value="1"/>
</dbReference>
<evidence type="ECO:0000313" key="4">
    <source>
        <dbReference type="Proteomes" id="UP001196068"/>
    </source>
</evidence>
<dbReference type="SUPFAM" id="SSF54975">
    <property type="entry name" value="Acylphosphatase/BLUF domain-like"/>
    <property type="match status" value="1"/>
</dbReference>
<keyword evidence="4" id="KW-1185">Reference proteome</keyword>
<comment type="caution">
    <text evidence="3">The sequence shown here is derived from an EMBL/GenBank/DDBJ whole genome shotgun (WGS) entry which is preliminary data.</text>
</comment>
<evidence type="ECO:0000259" key="2">
    <source>
        <dbReference type="PROSITE" id="PS50925"/>
    </source>
</evidence>
<dbReference type="GO" id="GO:0009882">
    <property type="term" value="F:blue light photoreceptor activity"/>
    <property type="evidence" value="ECO:0007669"/>
    <property type="project" value="InterPro"/>
</dbReference>
<reference evidence="3" key="1">
    <citation type="submission" date="2020-01" db="EMBL/GenBank/DDBJ databases">
        <authorList>
            <person name="Rat A."/>
        </authorList>
    </citation>
    <scope>NUCLEOTIDE SEQUENCE</scope>
    <source>
        <strain evidence="3">LMG 28251</strain>
    </source>
</reference>
<dbReference type="Pfam" id="PF04940">
    <property type="entry name" value="BLUF"/>
    <property type="match status" value="1"/>
</dbReference>
<evidence type="ECO:0000313" key="3">
    <source>
        <dbReference type="EMBL" id="MBR0655328.1"/>
    </source>
</evidence>
<dbReference type="InterPro" id="IPR036046">
    <property type="entry name" value="Acylphosphatase-like_dom_sf"/>
</dbReference>
<dbReference type="PROSITE" id="PS50925">
    <property type="entry name" value="BLUF"/>
    <property type="match status" value="1"/>
</dbReference>
<reference evidence="3" key="2">
    <citation type="journal article" date="2021" name="Syst. Appl. Microbiol.">
        <title>Roseomonas hellenica sp. nov., isolated from roots of wild-growing Alkanna tinctoria.</title>
        <authorList>
            <person name="Rat A."/>
            <person name="Naranjo H.D."/>
            <person name="Lebbe L."/>
            <person name="Cnockaert M."/>
            <person name="Krigas N."/>
            <person name="Grigoriadou K."/>
            <person name="Maloupa E."/>
            <person name="Willems A."/>
        </authorList>
    </citation>
    <scope>NUCLEOTIDE SEQUENCE</scope>
    <source>
        <strain evidence="3">LMG 28251</strain>
    </source>
</reference>
<organism evidence="3 4">
    <name type="scientific">Plastoroseomonas arctica</name>
    <dbReference type="NCBI Taxonomy" id="1509237"/>
    <lineage>
        <taxon>Bacteria</taxon>
        <taxon>Pseudomonadati</taxon>
        <taxon>Pseudomonadota</taxon>
        <taxon>Alphaproteobacteria</taxon>
        <taxon>Acetobacterales</taxon>
        <taxon>Acetobacteraceae</taxon>
        <taxon>Plastoroseomonas</taxon>
    </lineage>
</organism>
<gene>
    <name evidence="3" type="ORF">GXW79_09555</name>
</gene>
<dbReference type="GO" id="GO:0071949">
    <property type="term" value="F:FAD binding"/>
    <property type="evidence" value="ECO:0007669"/>
    <property type="project" value="InterPro"/>
</dbReference>
<dbReference type="Gene3D" id="3.30.70.100">
    <property type="match status" value="1"/>
</dbReference>
<evidence type="ECO:0000256" key="1">
    <source>
        <dbReference type="SAM" id="MobiDB-lite"/>
    </source>
</evidence>
<feature type="region of interest" description="Disordered" evidence="1">
    <location>
        <begin position="142"/>
        <end position="165"/>
    </location>
</feature>